<gene>
    <name evidence="2" type="ORF">C8J28_1437</name>
</gene>
<proteinExistence type="predicted"/>
<keyword evidence="3" id="KW-1185">Reference proteome</keyword>
<evidence type="ECO:0000313" key="3">
    <source>
        <dbReference type="Proteomes" id="UP000244060"/>
    </source>
</evidence>
<feature type="non-terminal residue" evidence="2">
    <location>
        <position position="1"/>
    </location>
</feature>
<dbReference type="Proteomes" id="UP000244060">
    <property type="component" value="Unassembled WGS sequence"/>
</dbReference>
<dbReference type="AlphaFoldDB" id="A0A2T5JKV2"/>
<dbReference type="InterPro" id="IPR002560">
    <property type="entry name" value="Transposase_DDE"/>
</dbReference>
<name>A0A2T5JKV2_9RHOB</name>
<protein>
    <submittedName>
        <fullName evidence="2">Transposase</fullName>
    </submittedName>
</protein>
<sequence length="90" mass="9877">AALLDRFQRMVRKRSADHLAEWLDAAATSPLASFARGLMADQAAVLAALREPWSNGQTEGQINRLKMLKRQMFGRAGLVLLKARLIGTAS</sequence>
<dbReference type="PANTHER" id="PTHR33498:SF1">
    <property type="entry name" value="TRANSPOSASE FOR INSERTION SEQUENCE ELEMENT IS1557"/>
    <property type="match status" value="1"/>
</dbReference>
<feature type="domain" description="Transposase IS204/IS1001/IS1096/IS1165 DDE" evidence="1">
    <location>
        <begin position="12"/>
        <end position="75"/>
    </location>
</feature>
<comment type="caution">
    <text evidence="2">The sequence shown here is derived from an EMBL/GenBank/DDBJ whole genome shotgun (WGS) entry which is preliminary data.</text>
</comment>
<reference evidence="2 3" key="1">
    <citation type="submission" date="2018-04" db="EMBL/GenBank/DDBJ databases">
        <title>Genomic Encyclopedia of Type Strains, Phase III (KMG-III): the genomes of soil and plant-associated and newly described type strains.</title>
        <authorList>
            <person name="Whitman W."/>
        </authorList>
    </citation>
    <scope>NUCLEOTIDE SEQUENCE [LARGE SCALE GENOMIC DNA]</scope>
    <source>
        <strain evidence="2 3">KA25</strain>
    </source>
</reference>
<accession>A0A2T5JKV2</accession>
<evidence type="ECO:0000313" key="2">
    <source>
        <dbReference type="EMBL" id="PTR07205.1"/>
    </source>
</evidence>
<dbReference type="PANTHER" id="PTHR33498">
    <property type="entry name" value="TRANSPOSASE FOR INSERTION SEQUENCE ELEMENT IS1557"/>
    <property type="match status" value="1"/>
</dbReference>
<evidence type="ECO:0000259" key="1">
    <source>
        <dbReference type="Pfam" id="PF01610"/>
    </source>
</evidence>
<dbReference type="RefSeq" id="WP_146172358.1">
    <property type="nucleotide sequence ID" value="NZ_QAOT01000043.1"/>
</dbReference>
<dbReference type="Pfam" id="PF01610">
    <property type="entry name" value="DDE_Tnp_ISL3"/>
    <property type="match status" value="1"/>
</dbReference>
<dbReference type="OrthoDB" id="46712at2"/>
<organism evidence="2 3">
    <name type="scientific">Cereibacter azotoformans</name>
    <dbReference type="NCBI Taxonomy" id="43057"/>
    <lineage>
        <taxon>Bacteria</taxon>
        <taxon>Pseudomonadati</taxon>
        <taxon>Pseudomonadota</taxon>
        <taxon>Alphaproteobacteria</taxon>
        <taxon>Rhodobacterales</taxon>
        <taxon>Paracoccaceae</taxon>
        <taxon>Cereibacter</taxon>
    </lineage>
</organism>
<dbReference type="InterPro" id="IPR047951">
    <property type="entry name" value="Transpos_ISL3"/>
</dbReference>
<dbReference type="EMBL" id="QAOT01000043">
    <property type="protein sequence ID" value="PTR07205.1"/>
    <property type="molecule type" value="Genomic_DNA"/>
</dbReference>